<dbReference type="KEGG" id="hhy:Halhy_4774"/>
<evidence type="ECO:0000313" key="1">
    <source>
        <dbReference type="EMBL" id="AEE52608.1"/>
    </source>
</evidence>
<dbReference type="Proteomes" id="UP000008461">
    <property type="component" value="Chromosome"/>
</dbReference>
<dbReference type="EMBL" id="CP002691">
    <property type="protein sequence ID" value="AEE52608.1"/>
    <property type="molecule type" value="Genomic_DNA"/>
</dbReference>
<reference key="2">
    <citation type="submission" date="2011-04" db="EMBL/GenBank/DDBJ databases">
        <title>Complete sequence of chromosome of Haliscomenobacter hydrossis DSM 1100.</title>
        <authorList>
            <consortium name="US DOE Joint Genome Institute (JGI-PGF)"/>
            <person name="Lucas S."/>
            <person name="Han J."/>
            <person name="Lapidus A."/>
            <person name="Bruce D."/>
            <person name="Goodwin L."/>
            <person name="Pitluck S."/>
            <person name="Peters L."/>
            <person name="Kyrpides N."/>
            <person name="Mavromatis K."/>
            <person name="Ivanova N."/>
            <person name="Ovchinnikova G."/>
            <person name="Pagani I."/>
            <person name="Daligault H."/>
            <person name="Detter J.C."/>
            <person name="Han C."/>
            <person name="Land M."/>
            <person name="Hauser L."/>
            <person name="Markowitz V."/>
            <person name="Cheng J.-F."/>
            <person name="Hugenholtz P."/>
            <person name="Woyke T."/>
            <person name="Wu D."/>
            <person name="Verbarg S."/>
            <person name="Frueling A."/>
            <person name="Brambilla E."/>
            <person name="Klenk H.-P."/>
            <person name="Eisen J.A."/>
        </authorList>
    </citation>
    <scope>NUCLEOTIDE SEQUENCE</scope>
    <source>
        <strain>DSM 1100</strain>
    </source>
</reference>
<organism evidence="1 2">
    <name type="scientific">Haliscomenobacter hydrossis (strain ATCC 27775 / DSM 1100 / LMG 10767 / O)</name>
    <dbReference type="NCBI Taxonomy" id="760192"/>
    <lineage>
        <taxon>Bacteria</taxon>
        <taxon>Pseudomonadati</taxon>
        <taxon>Bacteroidota</taxon>
        <taxon>Saprospiria</taxon>
        <taxon>Saprospirales</taxon>
        <taxon>Haliscomenobacteraceae</taxon>
        <taxon>Haliscomenobacter</taxon>
    </lineage>
</organism>
<reference evidence="1 2" key="1">
    <citation type="journal article" date="2011" name="Stand. Genomic Sci.">
        <title>Complete genome sequence of Haliscomenobacter hydrossis type strain (O).</title>
        <authorList>
            <consortium name="US DOE Joint Genome Institute (JGI-PGF)"/>
            <person name="Daligault H."/>
            <person name="Lapidus A."/>
            <person name="Zeytun A."/>
            <person name="Nolan M."/>
            <person name="Lucas S."/>
            <person name="Del Rio T.G."/>
            <person name="Tice H."/>
            <person name="Cheng J.F."/>
            <person name="Tapia R."/>
            <person name="Han C."/>
            <person name="Goodwin L."/>
            <person name="Pitluck S."/>
            <person name="Liolios K."/>
            <person name="Pagani I."/>
            <person name="Ivanova N."/>
            <person name="Huntemann M."/>
            <person name="Mavromatis K."/>
            <person name="Mikhailova N."/>
            <person name="Pati A."/>
            <person name="Chen A."/>
            <person name="Palaniappan K."/>
            <person name="Land M."/>
            <person name="Hauser L."/>
            <person name="Brambilla E.M."/>
            <person name="Rohde M."/>
            <person name="Verbarg S."/>
            <person name="Goker M."/>
            <person name="Bristow J."/>
            <person name="Eisen J.A."/>
            <person name="Markowitz V."/>
            <person name="Hugenholtz P."/>
            <person name="Kyrpides N.C."/>
            <person name="Klenk H.P."/>
            <person name="Woyke T."/>
        </authorList>
    </citation>
    <scope>NUCLEOTIDE SEQUENCE [LARGE SCALE GENOMIC DNA]</scope>
    <source>
        <strain evidence="2">ATCC 27775 / DSM 1100 / LMG 10767 / O</strain>
    </source>
</reference>
<keyword evidence="2" id="KW-1185">Reference proteome</keyword>
<dbReference type="AlphaFoldDB" id="F4KXU9"/>
<dbReference type="HOGENOM" id="CLU_2436700_0_0_10"/>
<accession>F4KXU9</accession>
<dbReference type="RefSeq" id="WP_013767146.1">
    <property type="nucleotide sequence ID" value="NC_015510.1"/>
</dbReference>
<name>F4KXU9_HALH1</name>
<gene>
    <name evidence="1" type="ordered locus">Halhy_4774</name>
</gene>
<evidence type="ECO:0000313" key="2">
    <source>
        <dbReference type="Proteomes" id="UP000008461"/>
    </source>
</evidence>
<dbReference type="STRING" id="760192.Halhy_4774"/>
<protein>
    <submittedName>
        <fullName evidence="1">Uncharacterized protein</fullName>
    </submittedName>
</protein>
<proteinExistence type="predicted"/>
<sequence length="90" mass="10509">MTLELRKYHLIKLITNLNDERVLTKIEQLLHSNDGQDLQLLNLIKPIKETLDIEALMKEQNYHHPTQAELDEIIRDAGIEEPIEELLEAV</sequence>